<evidence type="ECO:0000313" key="4">
    <source>
        <dbReference type="EMBL" id="THG04610.1"/>
    </source>
</evidence>
<feature type="compositionally biased region" description="Acidic residues" evidence="1">
    <location>
        <begin position="388"/>
        <end position="401"/>
    </location>
</feature>
<evidence type="ECO:0000313" key="5">
    <source>
        <dbReference type="Proteomes" id="UP000306102"/>
    </source>
</evidence>
<dbReference type="InterPro" id="IPR006868">
    <property type="entry name" value="DUF630"/>
</dbReference>
<dbReference type="Pfam" id="PF04782">
    <property type="entry name" value="DUF632"/>
    <property type="match status" value="1"/>
</dbReference>
<feature type="region of interest" description="Disordered" evidence="1">
    <location>
        <begin position="386"/>
        <end position="513"/>
    </location>
</feature>
<evidence type="ECO:0008006" key="6">
    <source>
        <dbReference type="Google" id="ProtNLM"/>
    </source>
</evidence>
<evidence type="ECO:0000256" key="1">
    <source>
        <dbReference type="SAM" id="MobiDB-lite"/>
    </source>
</evidence>
<organism evidence="4 5">
    <name type="scientific">Camellia sinensis var. sinensis</name>
    <name type="common">China tea</name>
    <dbReference type="NCBI Taxonomy" id="542762"/>
    <lineage>
        <taxon>Eukaryota</taxon>
        <taxon>Viridiplantae</taxon>
        <taxon>Streptophyta</taxon>
        <taxon>Embryophyta</taxon>
        <taxon>Tracheophyta</taxon>
        <taxon>Spermatophyta</taxon>
        <taxon>Magnoliopsida</taxon>
        <taxon>eudicotyledons</taxon>
        <taxon>Gunneridae</taxon>
        <taxon>Pentapetalae</taxon>
        <taxon>asterids</taxon>
        <taxon>Ericales</taxon>
        <taxon>Theaceae</taxon>
        <taxon>Camellia</taxon>
    </lineage>
</organism>
<feature type="compositionally biased region" description="Basic and acidic residues" evidence="1">
    <location>
        <begin position="402"/>
        <end position="424"/>
    </location>
</feature>
<accession>A0A4S4DNJ7</accession>
<feature type="domain" description="DUF632" evidence="2">
    <location>
        <begin position="542"/>
        <end position="679"/>
    </location>
</feature>
<dbReference type="Pfam" id="PF04783">
    <property type="entry name" value="DUF630"/>
    <property type="match status" value="1"/>
</dbReference>
<feature type="compositionally biased region" description="Basic and acidic residues" evidence="1">
    <location>
        <begin position="459"/>
        <end position="472"/>
    </location>
</feature>
<feature type="compositionally biased region" description="Basic and acidic residues" evidence="1">
    <location>
        <begin position="480"/>
        <end position="496"/>
    </location>
</feature>
<dbReference type="InterPro" id="IPR006867">
    <property type="entry name" value="DUF632"/>
</dbReference>
<evidence type="ECO:0000259" key="3">
    <source>
        <dbReference type="Pfam" id="PF04783"/>
    </source>
</evidence>
<comment type="caution">
    <text evidence="4">The sequence shown here is derived from an EMBL/GenBank/DDBJ whole genome shotgun (WGS) entry which is preliminary data.</text>
</comment>
<protein>
    <recommendedName>
        <fullName evidence="6">DUF630 domain-containing protein</fullName>
    </recommendedName>
</protein>
<feature type="region of interest" description="Disordered" evidence="1">
    <location>
        <begin position="63"/>
        <end position="82"/>
    </location>
</feature>
<gene>
    <name evidence="4" type="ORF">TEA_022667</name>
</gene>
<evidence type="ECO:0000259" key="2">
    <source>
        <dbReference type="Pfam" id="PF04782"/>
    </source>
</evidence>
<dbReference type="EMBL" id="SDRB02010739">
    <property type="protein sequence ID" value="THG04610.1"/>
    <property type="molecule type" value="Genomic_DNA"/>
</dbReference>
<reference evidence="4 5" key="1">
    <citation type="journal article" date="2018" name="Proc. Natl. Acad. Sci. U.S.A.">
        <title>Draft genome sequence of Camellia sinensis var. sinensis provides insights into the evolution of the tea genome and tea quality.</title>
        <authorList>
            <person name="Wei C."/>
            <person name="Yang H."/>
            <person name="Wang S."/>
            <person name="Zhao J."/>
            <person name="Liu C."/>
            <person name="Gao L."/>
            <person name="Xia E."/>
            <person name="Lu Y."/>
            <person name="Tai Y."/>
            <person name="She G."/>
            <person name="Sun J."/>
            <person name="Cao H."/>
            <person name="Tong W."/>
            <person name="Gao Q."/>
            <person name="Li Y."/>
            <person name="Deng W."/>
            <person name="Jiang X."/>
            <person name="Wang W."/>
            <person name="Chen Q."/>
            <person name="Zhang S."/>
            <person name="Li H."/>
            <person name="Wu J."/>
            <person name="Wang P."/>
            <person name="Li P."/>
            <person name="Shi C."/>
            <person name="Zheng F."/>
            <person name="Jian J."/>
            <person name="Huang B."/>
            <person name="Shan D."/>
            <person name="Shi M."/>
            <person name="Fang C."/>
            <person name="Yue Y."/>
            <person name="Li F."/>
            <person name="Li D."/>
            <person name="Wei S."/>
            <person name="Han B."/>
            <person name="Jiang C."/>
            <person name="Yin Y."/>
            <person name="Xia T."/>
            <person name="Zhang Z."/>
            <person name="Bennetzen J.L."/>
            <person name="Zhao S."/>
            <person name="Wan X."/>
        </authorList>
    </citation>
    <scope>NUCLEOTIDE SEQUENCE [LARGE SCALE GENOMIC DNA]</scope>
    <source>
        <strain evidence="5">cv. Shuchazao</strain>
        <tissue evidence="4">Leaf</tissue>
    </source>
</reference>
<feature type="domain" description="DUF630" evidence="3">
    <location>
        <begin position="1"/>
        <end position="59"/>
    </location>
</feature>
<dbReference type="PANTHER" id="PTHR21450:SF43">
    <property type="entry name" value="DUF630 FAMILY PROTEIN"/>
    <property type="match status" value="1"/>
</dbReference>
<dbReference type="Proteomes" id="UP000306102">
    <property type="component" value="Unassembled WGS sequence"/>
</dbReference>
<sequence length="756" mass="84903">MGCGLSTMDNSEIVKLCRERKDLIKAAKDCRYALASSHNSYFQSLLDVGNSLHKLVEEEVITSVEPPSSTHSDHQSNGEGSHLEISSLESDTDISSLTDYVHEGSEFSEQSPEEDEIQEGVNSNIYQTQKSSEAVSTGVYEQPQVVDATAQWHNPSNLMAQYPQYGNGVFSGCPTNFMPNNPRFLQYGNGGFFGGLMNLPPFNPMFSQYGNGVSFGGLKNFPHPNLKLSHDRKEVPFGGPMNFPPNNLDFPPNGDGVSFDTPMNLPPADLRFPQYRNVNFPDNNLRSDHHGMEANFPSFAFSYPQYGNGVPYGGSIYFLPNDPRYNLRQSRNAPENLPPPEVSSWDYLNPFSVIDDNFSRYYFEGRYETGFGSIGPDLREVREKEGIPDLEVEAEKEEEDPVEKQPKETETEVKNKGDTVEGRCETVQLKGDSGEGSFEAVPLKEDSSKGPSESAPLKNGEDDLLARDKEITRSPGVPEAQEKDHEFIEKDTEGNSEKSNCLEEEENGSSENVKVQDELEQEGVCPVQVSSTTINTYESRDLKEVLKDIKDACETAFDHGKELSVALEMGKLQYQPRHFLKEIFLEEYALILNQLIPYYSRSSYEVHFSSLKSLILYCAPQKLMKVLSSWFLSFVAVKRVKAKNGSLEKDECMNTANLSSILEQLSIWEKKLYKEVKAALVFENRKAALVSFLIIVSVQKSGDHRYVMLLLKWYQRTLPFVMADFACVNENPRRNGPLPLCKGHSYPVQVVNTVIT</sequence>
<dbReference type="AlphaFoldDB" id="A0A4S4DNJ7"/>
<keyword evidence="5" id="KW-1185">Reference proteome</keyword>
<dbReference type="PANTHER" id="PTHR21450">
    <property type="entry name" value="PROTEIN ALTERED PHOSPHATE STARVATION RESPONSE 1"/>
    <property type="match status" value="1"/>
</dbReference>
<proteinExistence type="predicted"/>
<name>A0A4S4DNJ7_CAMSN</name>